<gene>
    <name evidence="2" type="ORF">AKJ09_09941</name>
</gene>
<feature type="compositionally biased region" description="Basic and acidic residues" evidence="1">
    <location>
        <begin position="41"/>
        <end position="55"/>
    </location>
</feature>
<organism evidence="2 3">
    <name type="scientific">Labilithrix luteola</name>
    <dbReference type="NCBI Taxonomy" id="1391654"/>
    <lineage>
        <taxon>Bacteria</taxon>
        <taxon>Pseudomonadati</taxon>
        <taxon>Myxococcota</taxon>
        <taxon>Polyangia</taxon>
        <taxon>Polyangiales</taxon>
        <taxon>Labilitrichaceae</taxon>
        <taxon>Labilithrix</taxon>
    </lineage>
</organism>
<dbReference type="STRING" id="1391654.AKJ09_09941"/>
<feature type="compositionally biased region" description="Basic residues" evidence="1">
    <location>
        <begin position="88"/>
        <end position="101"/>
    </location>
</feature>
<dbReference type="AlphaFoldDB" id="A0A0K1QC28"/>
<protein>
    <submittedName>
        <fullName evidence="2">Uncharacterized protein</fullName>
    </submittedName>
</protein>
<reference evidence="2 3" key="1">
    <citation type="submission" date="2015-08" db="EMBL/GenBank/DDBJ databases">
        <authorList>
            <person name="Babu N.S."/>
            <person name="Beckwith C.J."/>
            <person name="Beseler K.G."/>
            <person name="Brison A."/>
            <person name="Carone J.V."/>
            <person name="Caskin T.P."/>
            <person name="Diamond M."/>
            <person name="Durham M.E."/>
            <person name="Foxe J.M."/>
            <person name="Go M."/>
            <person name="Henderson B.A."/>
            <person name="Jones I.B."/>
            <person name="McGettigan J.A."/>
            <person name="Micheletti S.J."/>
            <person name="Nasrallah M.E."/>
            <person name="Ortiz D."/>
            <person name="Piller C.R."/>
            <person name="Privatt S.R."/>
            <person name="Schneider S.L."/>
            <person name="Sharp S."/>
            <person name="Smith T.C."/>
            <person name="Stanton J.D."/>
            <person name="Ullery H.E."/>
            <person name="Wilson R.J."/>
            <person name="Serrano M.G."/>
            <person name="Buck G."/>
            <person name="Lee V."/>
            <person name="Wang Y."/>
            <person name="Carvalho R."/>
            <person name="Voegtly L."/>
            <person name="Shi R."/>
            <person name="Duckworth R."/>
            <person name="Johnson A."/>
            <person name="Loviza R."/>
            <person name="Walstead R."/>
            <person name="Shah Z."/>
            <person name="Kiflezghi M."/>
            <person name="Wade K."/>
            <person name="Ball S.L."/>
            <person name="Bradley K.W."/>
            <person name="Asai D.J."/>
            <person name="Bowman C.A."/>
            <person name="Russell D.A."/>
            <person name="Pope W.H."/>
            <person name="Jacobs-Sera D."/>
            <person name="Hendrix R.W."/>
            <person name="Hatfull G.F."/>
        </authorList>
    </citation>
    <scope>NUCLEOTIDE SEQUENCE [LARGE SCALE GENOMIC DNA]</scope>
    <source>
        <strain evidence="2 3">DSM 27648</strain>
    </source>
</reference>
<feature type="region of interest" description="Disordered" evidence="1">
    <location>
        <begin position="1"/>
        <end position="101"/>
    </location>
</feature>
<feature type="compositionally biased region" description="Polar residues" evidence="1">
    <location>
        <begin position="66"/>
        <end position="80"/>
    </location>
</feature>
<dbReference type="EMBL" id="CP012333">
    <property type="protein sequence ID" value="AKV03278.1"/>
    <property type="molecule type" value="Genomic_DNA"/>
</dbReference>
<evidence type="ECO:0000313" key="2">
    <source>
        <dbReference type="EMBL" id="AKV03278.1"/>
    </source>
</evidence>
<proteinExistence type="predicted"/>
<evidence type="ECO:0000313" key="3">
    <source>
        <dbReference type="Proteomes" id="UP000064967"/>
    </source>
</evidence>
<keyword evidence="3" id="KW-1185">Reference proteome</keyword>
<feature type="compositionally biased region" description="Basic residues" evidence="1">
    <location>
        <begin position="9"/>
        <end position="33"/>
    </location>
</feature>
<name>A0A0K1QC28_9BACT</name>
<evidence type="ECO:0000256" key="1">
    <source>
        <dbReference type="SAM" id="MobiDB-lite"/>
    </source>
</evidence>
<accession>A0A0K1QC28</accession>
<dbReference type="KEGG" id="llu:AKJ09_09941"/>
<dbReference type="Proteomes" id="UP000064967">
    <property type="component" value="Chromosome"/>
</dbReference>
<sequence length="101" mass="12187">MDSPGTGFRNRRKRLVGTRHGSRRTKQLSRRAWHSCVSSRLRADSRQRRSRPDCHVHRRARHSISPVRSPTYRISTVTQEHQVERQEKRRRARGRARLRRR</sequence>